<gene>
    <name evidence="1" type="ORF">SDC9_182594</name>
</gene>
<evidence type="ECO:0000313" key="1">
    <source>
        <dbReference type="EMBL" id="MPN35099.1"/>
    </source>
</evidence>
<dbReference type="EMBL" id="VSSQ01088484">
    <property type="protein sequence ID" value="MPN35099.1"/>
    <property type="molecule type" value="Genomic_DNA"/>
</dbReference>
<dbReference type="AlphaFoldDB" id="A0A645HAE8"/>
<dbReference type="Pfam" id="PF10946">
    <property type="entry name" value="DUF2625"/>
    <property type="match status" value="1"/>
</dbReference>
<protein>
    <submittedName>
        <fullName evidence="1">Uncharacterized protein</fullName>
    </submittedName>
</protein>
<name>A0A645HAE8_9ZZZZ</name>
<comment type="caution">
    <text evidence="1">The sequence shown here is derived from an EMBL/GenBank/DDBJ whole genome shotgun (WGS) entry which is preliminary data.</text>
</comment>
<accession>A0A645HAE8</accession>
<sequence>MRKIEELMYKEENAWIMIQEWALEAKNKVKILPNQRVDGENTLFKLQITNKSTMGAIALECGGILIDNGWLKILGSGHDRISGNILTWNNFNGTKLEFPLEKAMIIAYDIIGGFYVINAGEFGSSMNTIFYFAPDRLEWENLEMSYTDFLYWAMNGDLDLYYKQFRWLG</sequence>
<dbReference type="InterPro" id="IPR021239">
    <property type="entry name" value="DUF2625"/>
</dbReference>
<reference evidence="1" key="1">
    <citation type="submission" date="2019-08" db="EMBL/GenBank/DDBJ databases">
        <authorList>
            <person name="Kucharzyk K."/>
            <person name="Murdoch R.W."/>
            <person name="Higgins S."/>
            <person name="Loffler F."/>
        </authorList>
    </citation>
    <scope>NUCLEOTIDE SEQUENCE</scope>
</reference>
<proteinExistence type="predicted"/>
<organism evidence="1">
    <name type="scientific">bioreactor metagenome</name>
    <dbReference type="NCBI Taxonomy" id="1076179"/>
    <lineage>
        <taxon>unclassified sequences</taxon>
        <taxon>metagenomes</taxon>
        <taxon>ecological metagenomes</taxon>
    </lineage>
</organism>